<dbReference type="NCBIfam" id="TIGR04477">
    <property type="entry name" value="sorted_by_XrtN"/>
    <property type="match status" value="1"/>
</dbReference>
<dbReference type="Pfam" id="PF08487">
    <property type="entry name" value="VIT"/>
    <property type="match status" value="1"/>
</dbReference>
<evidence type="ECO:0000256" key="1">
    <source>
        <dbReference type="SAM" id="Phobius"/>
    </source>
</evidence>
<feature type="domain" description="VIT" evidence="2">
    <location>
        <begin position="324"/>
        <end position="457"/>
    </location>
</feature>
<sequence>MEKQLIPVRILKSRLQDPTYSLGVTFLALSLILFFIPELSPFAKDSYYLNLFFGNHFLTCVYFLALLFSGRMKRGRGGLPLIILFLLLFQVGAFALNRSVQVFPESVTWFSVYLFIIAANCAAFAYQRFFPLPVRLGMFFLLGASLCVFLYLSIYIGMLAIIGMFAFFFFGLSLHAILPHLFFLYTIRLYNRHKGGSRAFTIAFFSGIGVTMLIAIVYTLIWRVNVVGIDKIYHKKDADNGLPGWVNVLQKVSPGPITQQVLTSDAAYVVPDSKDRFVGRRSSISRFQIMHDPLVMIAAFVAGTSDLSWEDRGLLLNAMDNEHADDEVHLWSDQDLVTTHVQTFTHIWPRLRTAYTEKIINVKNEDGDGRISQQEAIYKFHLPEGAVVSSLSLWIDGREEKGILTTKGKADSAYTAIVGYERRDPSVVHWREGNLVAVRVFPVIGGEERQFKLGITAPLSYEHGKLVYRNIDFDGPSVSRAREKTSISFETPPADLNFSPVFSKTSRNNLSHDGRYNEEWQLSLLDEGLKHQVFSNEGRMYTAMPYRREMGASNVTAVYLDINQTWHSNEVGTLLSMLPQQPVWVYAGNSFHQLTASNQSAIFQQLAAQRFSFFPFHLLPDPETALVITKSVKASPRISDIGASDFVVHMKNWMENRHAVMLFNLGGELSPYLRTLKECRTFRYDQGDLAALKTLLDTYQFPVNIENDQQVVIEAADMVITANNGYAPSTAPDHLQRLFAYNHIMQGMGPHLLTGGDTSSELVEEARKAHIVTPLSSLIVLETQQDYDRFNIKDSNDNLKNAALNNNGAVPEPHEWLLIAGAVLLIIYLKYRPSFPKRIA</sequence>
<feature type="transmembrane region" description="Helical" evidence="1">
    <location>
        <begin position="138"/>
        <end position="158"/>
    </location>
</feature>
<reference evidence="3 4" key="1">
    <citation type="submission" date="2021-08" db="EMBL/GenBank/DDBJ databases">
        <title>The genome sequence of Chitinophaga sp. B61.</title>
        <authorList>
            <person name="Zhang X."/>
        </authorList>
    </citation>
    <scope>NUCLEOTIDE SEQUENCE [LARGE SCALE GENOMIC DNA]</scope>
    <source>
        <strain evidence="3 4">B61</strain>
    </source>
</reference>
<keyword evidence="1" id="KW-0472">Membrane</keyword>
<accession>A0ABS7GJA2</accession>
<evidence type="ECO:0000259" key="2">
    <source>
        <dbReference type="PROSITE" id="PS51468"/>
    </source>
</evidence>
<feature type="transmembrane region" description="Helical" evidence="1">
    <location>
        <begin position="164"/>
        <end position="187"/>
    </location>
</feature>
<feature type="transmembrane region" description="Helical" evidence="1">
    <location>
        <begin position="20"/>
        <end position="36"/>
    </location>
</feature>
<keyword evidence="4" id="KW-1185">Reference proteome</keyword>
<name>A0ABS7GJA2_9BACT</name>
<dbReference type="EMBL" id="JAICCF010000004">
    <property type="protein sequence ID" value="MBW8687456.1"/>
    <property type="molecule type" value="Genomic_DNA"/>
</dbReference>
<organism evidence="3 4">
    <name type="scientific">Chitinophaga rhizophila</name>
    <dbReference type="NCBI Taxonomy" id="2866212"/>
    <lineage>
        <taxon>Bacteria</taxon>
        <taxon>Pseudomonadati</taxon>
        <taxon>Bacteroidota</taxon>
        <taxon>Chitinophagia</taxon>
        <taxon>Chitinophagales</taxon>
        <taxon>Chitinophagaceae</taxon>
        <taxon>Chitinophaga</taxon>
    </lineage>
</organism>
<proteinExistence type="predicted"/>
<dbReference type="RefSeq" id="WP_220252766.1">
    <property type="nucleotide sequence ID" value="NZ_JAICCF010000004.1"/>
</dbReference>
<evidence type="ECO:0000313" key="3">
    <source>
        <dbReference type="EMBL" id="MBW8687456.1"/>
    </source>
</evidence>
<feature type="transmembrane region" description="Helical" evidence="1">
    <location>
        <begin position="199"/>
        <end position="222"/>
    </location>
</feature>
<dbReference type="InterPro" id="IPR031005">
    <property type="entry name" value="Sorted_by_XrtN"/>
</dbReference>
<feature type="transmembrane region" description="Helical" evidence="1">
    <location>
        <begin position="108"/>
        <end position="126"/>
    </location>
</feature>
<feature type="transmembrane region" description="Helical" evidence="1">
    <location>
        <begin position="48"/>
        <end position="67"/>
    </location>
</feature>
<protein>
    <submittedName>
        <fullName evidence="3">XrtN system VIT domain-containing protein</fullName>
    </submittedName>
</protein>
<comment type="caution">
    <text evidence="3">The sequence shown here is derived from an EMBL/GenBank/DDBJ whole genome shotgun (WGS) entry which is preliminary data.</text>
</comment>
<gene>
    <name evidence="3" type="ORF">K1Y79_24175</name>
</gene>
<dbReference type="Proteomes" id="UP000812961">
    <property type="component" value="Unassembled WGS sequence"/>
</dbReference>
<keyword evidence="1" id="KW-0812">Transmembrane</keyword>
<keyword evidence="1" id="KW-1133">Transmembrane helix</keyword>
<evidence type="ECO:0000313" key="4">
    <source>
        <dbReference type="Proteomes" id="UP000812961"/>
    </source>
</evidence>
<dbReference type="InterPro" id="IPR013694">
    <property type="entry name" value="VIT"/>
</dbReference>
<feature type="transmembrane region" description="Helical" evidence="1">
    <location>
        <begin position="79"/>
        <end position="96"/>
    </location>
</feature>
<dbReference type="PROSITE" id="PS51468">
    <property type="entry name" value="VIT"/>
    <property type="match status" value="1"/>
</dbReference>